<dbReference type="OrthoDB" id="4951845at2759"/>
<name>A0A9Q0TTR3_SALPP</name>
<sequence>MCNITFTLLILSVFQLNLVLLSCADPETKNSLGQHKHSVSGFPTLVSFSCGTSTSYSKNTADVLGQLSVLSLLSHSTAFLLHLHYCAA</sequence>
<evidence type="ECO:0000313" key="2">
    <source>
        <dbReference type="EMBL" id="KAJ6717483.1"/>
    </source>
</evidence>
<reference evidence="2" key="2">
    <citation type="journal article" date="2023" name="Int. J. Mol. Sci.">
        <title>De Novo Assembly and Annotation of 11 Diverse Shrub Willow (Salix) Genomes Reveals Novel Gene Organization in Sex-Linked Regions.</title>
        <authorList>
            <person name="Hyden B."/>
            <person name="Feng K."/>
            <person name="Yates T.B."/>
            <person name="Jawdy S."/>
            <person name="Cereghino C."/>
            <person name="Smart L.B."/>
            <person name="Muchero W."/>
        </authorList>
    </citation>
    <scope>NUCLEOTIDE SEQUENCE</scope>
    <source>
        <tissue evidence="2">Shoot tip</tissue>
    </source>
</reference>
<dbReference type="AlphaFoldDB" id="A0A9Q0TTR3"/>
<protein>
    <recommendedName>
        <fullName evidence="4">Secreted protein</fullName>
    </recommendedName>
</protein>
<keyword evidence="3" id="KW-1185">Reference proteome</keyword>
<gene>
    <name evidence="2" type="ORF">OIU79_005627</name>
</gene>
<accession>A0A9Q0TTR3</accession>
<evidence type="ECO:0008006" key="4">
    <source>
        <dbReference type="Google" id="ProtNLM"/>
    </source>
</evidence>
<feature type="chain" id="PRO_5040181498" description="Secreted protein" evidence="1">
    <location>
        <begin position="25"/>
        <end position="88"/>
    </location>
</feature>
<comment type="caution">
    <text evidence="2">The sequence shown here is derived from an EMBL/GenBank/DDBJ whole genome shotgun (WGS) entry which is preliminary data.</text>
</comment>
<feature type="signal peptide" evidence="1">
    <location>
        <begin position="1"/>
        <end position="24"/>
    </location>
</feature>
<dbReference type="EMBL" id="JAPFFK010000014">
    <property type="protein sequence ID" value="KAJ6717483.1"/>
    <property type="molecule type" value="Genomic_DNA"/>
</dbReference>
<dbReference type="Proteomes" id="UP001151532">
    <property type="component" value="Chromosome 10"/>
</dbReference>
<reference evidence="2" key="1">
    <citation type="submission" date="2022-11" db="EMBL/GenBank/DDBJ databases">
        <authorList>
            <person name="Hyden B.L."/>
            <person name="Feng K."/>
            <person name="Yates T."/>
            <person name="Jawdy S."/>
            <person name="Smart L.B."/>
            <person name="Muchero W."/>
        </authorList>
    </citation>
    <scope>NUCLEOTIDE SEQUENCE</scope>
    <source>
        <tissue evidence="2">Shoot tip</tissue>
    </source>
</reference>
<proteinExistence type="predicted"/>
<keyword evidence="1" id="KW-0732">Signal</keyword>
<organism evidence="2 3">
    <name type="scientific">Salix purpurea</name>
    <name type="common">Purple osier willow</name>
    <dbReference type="NCBI Taxonomy" id="77065"/>
    <lineage>
        <taxon>Eukaryota</taxon>
        <taxon>Viridiplantae</taxon>
        <taxon>Streptophyta</taxon>
        <taxon>Embryophyta</taxon>
        <taxon>Tracheophyta</taxon>
        <taxon>Spermatophyta</taxon>
        <taxon>Magnoliopsida</taxon>
        <taxon>eudicotyledons</taxon>
        <taxon>Gunneridae</taxon>
        <taxon>Pentapetalae</taxon>
        <taxon>rosids</taxon>
        <taxon>fabids</taxon>
        <taxon>Malpighiales</taxon>
        <taxon>Salicaceae</taxon>
        <taxon>Saliceae</taxon>
        <taxon>Salix</taxon>
    </lineage>
</organism>
<evidence type="ECO:0000313" key="3">
    <source>
        <dbReference type="Proteomes" id="UP001151532"/>
    </source>
</evidence>
<evidence type="ECO:0000256" key="1">
    <source>
        <dbReference type="SAM" id="SignalP"/>
    </source>
</evidence>